<accession>A0A8J8C6J7</accession>
<protein>
    <submittedName>
        <fullName evidence="2">Rpo operon protein</fullName>
    </submittedName>
</protein>
<sequence>MTPQRTGPPHRTVFRLDYPDESVARCVERSLRPEIGDIEGDRTTARLAREGATLCVTVAADDLVALRAGCNTWLTLSSVAEAASQD</sequence>
<evidence type="ECO:0000256" key="1">
    <source>
        <dbReference type="ARBA" id="ARBA00007073"/>
    </source>
</evidence>
<dbReference type="Gene3D" id="3.30.310.50">
    <property type="entry name" value="Alpha-D-phosphohexomutase, C-terminal domain"/>
    <property type="match status" value="1"/>
</dbReference>
<proteinExistence type="inferred from homology"/>
<gene>
    <name evidence="2" type="ORF">EGD98_01345</name>
</gene>
<name>A0A8J8C6J7_9EURY</name>
<dbReference type="AlphaFoldDB" id="A0A8J8C6J7"/>
<dbReference type="NCBIfam" id="NF011470">
    <property type="entry name" value="PRK14887.1"/>
    <property type="match status" value="1"/>
</dbReference>
<comment type="caution">
    <text evidence="2">The sequence shown here is derived from an EMBL/GenBank/DDBJ whole genome shotgun (WGS) entry which is preliminary data.</text>
</comment>
<reference evidence="2" key="1">
    <citation type="submission" date="2021-06" db="EMBL/GenBank/DDBJ databases">
        <title>Halomicroarcula sp. F24A a new haloarchaeum isolated from saline soil.</title>
        <authorList>
            <person name="Duran-Viseras A."/>
            <person name="Sanchez-Porro C."/>
            <person name="Ventosa A."/>
        </authorList>
    </citation>
    <scope>NUCLEOTIDE SEQUENCE</scope>
    <source>
        <strain evidence="2">F24A</strain>
    </source>
</reference>
<keyword evidence="3" id="KW-1185">Reference proteome</keyword>
<dbReference type="InterPro" id="IPR015419">
    <property type="entry name" value="CTAG/Pcc1"/>
</dbReference>
<dbReference type="Pfam" id="PF09341">
    <property type="entry name" value="Pcc1"/>
    <property type="match status" value="1"/>
</dbReference>
<evidence type="ECO:0000313" key="3">
    <source>
        <dbReference type="Proteomes" id="UP000783863"/>
    </source>
</evidence>
<evidence type="ECO:0000313" key="2">
    <source>
        <dbReference type="EMBL" id="MBX0302307.1"/>
    </source>
</evidence>
<dbReference type="EMBL" id="RKLQ01000001">
    <property type="protein sequence ID" value="MBX0302307.1"/>
    <property type="molecule type" value="Genomic_DNA"/>
</dbReference>
<dbReference type="Proteomes" id="UP000783863">
    <property type="component" value="Unassembled WGS sequence"/>
</dbReference>
<organism evidence="2 3">
    <name type="scientific">Haloarcula salinisoli</name>
    <dbReference type="NCBI Taxonomy" id="2487746"/>
    <lineage>
        <taxon>Archaea</taxon>
        <taxon>Methanobacteriati</taxon>
        <taxon>Methanobacteriota</taxon>
        <taxon>Stenosarchaea group</taxon>
        <taxon>Halobacteria</taxon>
        <taxon>Halobacteriales</taxon>
        <taxon>Haloarculaceae</taxon>
        <taxon>Haloarcula</taxon>
    </lineage>
</organism>
<comment type="similarity">
    <text evidence="1">Belongs to the CTAG/PCC1 family.</text>
</comment>